<feature type="region of interest" description="Disordered" evidence="1">
    <location>
        <begin position="364"/>
        <end position="389"/>
    </location>
</feature>
<feature type="compositionally biased region" description="Basic residues" evidence="1">
    <location>
        <begin position="316"/>
        <end position="326"/>
    </location>
</feature>
<gene>
    <name evidence="2" type="ORF">CSUI_002740</name>
</gene>
<evidence type="ECO:0000313" key="2">
    <source>
        <dbReference type="EMBL" id="PHJ23401.1"/>
    </source>
</evidence>
<dbReference type="InterPro" id="IPR012340">
    <property type="entry name" value="NA-bd_OB-fold"/>
</dbReference>
<reference evidence="2 3" key="1">
    <citation type="journal article" date="2017" name="Int. J. Parasitol.">
        <title>The genome of the protozoan parasite Cystoisospora suis and a reverse vaccinology approach to identify vaccine candidates.</title>
        <authorList>
            <person name="Palmieri N."/>
            <person name="Shrestha A."/>
            <person name="Ruttkowski B."/>
            <person name="Beck T."/>
            <person name="Vogl C."/>
            <person name="Tomley F."/>
            <person name="Blake D.P."/>
            <person name="Joachim A."/>
        </authorList>
    </citation>
    <scope>NUCLEOTIDE SEQUENCE [LARGE SCALE GENOMIC DNA]</scope>
    <source>
        <strain evidence="2 3">Wien I</strain>
    </source>
</reference>
<protein>
    <recommendedName>
        <fullName evidence="4">CSD domain-containing protein</fullName>
    </recommendedName>
</protein>
<name>A0A2C6KH84_9APIC</name>
<comment type="caution">
    <text evidence="2">The sequence shown here is derived from an EMBL/GenBank/DDBJ whole genome shotgun (WGS) entry which is preliminary data.</text>
</comment>
<sequence length="650" mass="72348">MDSGSLPKLLRGEDDIAVPTPPTWRSVTVSSYDSSLLYTLRGHVRMLGVSRRRRPVGFSIWPSMSEPHVTRSRARPAARRPFLFQEHHESHCAPVDRRHENALQMRPADEQSFRSHCSVEQSSFPEQRRWETGVKYHKPACAVSPPPIGLFVPLWDGIHRELVPTPRDRRRLQQSALHSHLETQHRLAGTPVRSIVNSIHRYSGIQKTSHAGLTLSANRETVKWKHARSARVEAGRLTDSPDWPESHRQPGTFVYRSFRPSSSSSYPSCLRAAAFSSSAAICLDRALSPSLALSRLAFVLLWRGVSTCTLDSLSRAKARKKDRPVRRGTGADTIEDPRPDLSHIAAARRLREIWTLHRLTGVSSEQDLESPDPVRTSTQTGLSPRRNRPDANTVIASRIISSSAVSEGQEVTCPVHRSPADTRDGVSAIPAPPCNISAETSSPVSNSPTLGTEHLTTDSEHRVISADQLADTEREQRILNSSSRGDALFERYGTRNSAGTKAHPTRQRGVVVKVHRYSVCGFIAPEDGGPEIFVHRDDFMEPSASNEESPASLFISPGQETPEVGKEIHQQYDDRSSKNVGRRRRQRSAKPCFDQTERRSVEEGTLGGRVVEGKPIQLRVGQLLSFEAAWDGRHNAPKAVRVVSLEEFDI</sequence>
<dbReference type="RefSeq" id="XP_067925077.1">
    <property type="nucleotide sequence ID" value="XM_068062939.1"/>
</dbReference>
<evidence type="ECO:0000256" key="1">
    <source>
        <dbReference type="SAM" id="MobiDB-lite"/>
    </source>
</evidence>
<dbReference type="OrthoDB" id="422005at2759"/>
<proteinExistence type="predicted"/>
<dbReference type="Gene3D" id="2.40.50.140">
    <property type="entry name" value="Nucleic acid-binding proteins"/>
    <property type="match status" value="1"/>
</dbReference>
<evidence type="ECO:0008006" key="4">
    <source>
        <dbReference type="Google" id="ProtNLM"/>
    </source>
</evidence>
<accession>A0A2C6KH84</accession>
<keyword evidence="3" id="KW-1185">Reference proteome</keyword>
<dbReference type="VEuPathDB" id="ToxoDB:CSUI_002740"/>
<dbReference type="GeneID" id="94426150"/>
<dbReference type="AlphaFoldDB" id="A0A2C6KH84"/>
<dbReference type="Proteomes" id="UP000221165">
    <property type="component" value="Unassembled WGS sequence"/>
</dbReference>
<dbReference type="EMBL" id="MIGC01001147">
    <property type="protein sequence ID" value="PHJ23401.1"/>
    <property type="molecule type" value="Genomic_DNA"/>
</dbReference>
<organism evidence="2 3">
    <name type="scientific">Cystoisospora suis</name>
    <dbReference type="NCBI Taxonomy" id="483139"/>
    <lineage>
        <taxon>Eukaryota</taxon>
        <taxon>Sar</taxon>
        <taxon>Alveolata</taxon>
        <taxon>Apicomplexa</taxon>
        <taxon>Conoidasida</taxon>
        <taxon>Coccidia</taxon>
        <taxon>Eucoccidiorida</taxon>
        <taxon>Eimeriorina</taxon>
        <taxon>Sarcocystidae</taxon>
        <taxon>Cystoisospora</taxon>
    </lineage>
</organism>
<feature type="compositionally biased region" description="Basic and acidic residues" evidence="1">
    <location>
        <begin position="566"/>
        <end position="577"/>
    </location>
</feature>
<feature type="region of interest" description="Disordered" evidence="1">
    <location>
        <begin position="316"/>
        <end position="339"/>
    </location>
</feature>
<feature type="region of interest" description="Disordered" evidence="1">
    <location>
        <begin position="566"/>
        <end position="605"/>
    </location>
</feature>
<evidence type="ECO:0000313" key="3">
    <source>
        <dbReference type="Proteomes" id="UP000221165"/>
    </source>
</evidence>